<reference evidence="1" key="1">
    <citation type="journal article" date="2022" name="ISME J.">
        <title>Identification of active gaseous-alkane degraders at natural gas seeps.</title>
        <authorList>
            <person name="Farhan Ul Haque M."/>
            <person name="Hernandez M."/>
            <person name="Crombie A.T."/>
            <person name="Murrell J.C."/>
        </authorList>
    </citation>
    <scope>NUCLEOTIDE SEQUENCE</scope>
    <source>
        <strain evidence="1">PC2</strain>
    </source>
</reference>
<comment type="caution">
    <text evidence="1">The sequence shown here is derived from an EMBL/GenBank/DDBJ whole genome shotgun (WGS) entry which is preliminary data.</text>
</comment>
<proteinExistence type="predicted"/>
<accession>A0ABS9Z940</accession>
<sequence length="70" mass="7190">MKYRAPEGVTALSCAGETIAPDEAGRFEAADELAHELAAHGCVVCAEAAPGEDAAPVRPARARARAEKAD</sequence>
<protein>
    <submittedName>
        <fullName evidence="1">Uncharacterized protein</fullName>
    </submittedName>
</protein>
<dbReference type="EMBL" id="JAIVFP010000001">
    <property type="protein sequence ID" value="MCI4684138.1"/>
    <property type="molecule type" value="Genomic_DNA"/>
</dbReference>
<gene>
    <name evidence="1" type="ORF">K2U94_15450</name>
</gene>
<keyword evidence="2" id="KW-1185">Reference proteome</keyword>
<dbReference type="Proteomes" id="UP001139104">
    <property type="component" value="Unassembled WGS sequence"/>
</dbReference>
<dbReference type="RefSeq" id="WP_243068048.1">
    <property type="nucleotide sequence ID" value="NZ_JAIVFK010000039.1"/>
</dbReference>
<organism evidence="1 2">
    <name type="scientific">Candidatus Rhodoblastus alkanivorans</name>
    <dbReference type="NCBI Taxonomy" id="2954117"/>
    <lineage>
        <taxon>Bacteria</taxon>
        <taxon>Pseudomonadati</taxon>
        <taxon>Pseudomonadota</taxon>
        <taxon>Alphaproteobacteria</taxon>
        <taxon>Hyphomicrobiales</taxon>
        <taxon>Rhodoblastaceae</taxon>
        <taxon>Rhodoblastus</taxon>
    </lineage>
</organism>
<evidence type="ECO:0000313" key="2">
    <source>
        <dbReference type="Proteomes" id="UP001139104"/>
    </source>
</evidence>
<evidence type="ECO:0000313" key="1">
    <source>
        <dbReference type="EMBL" id="MCI4684138.1"/>
    </source>
</evidence>
<name>A0ABS9Z940_9HYPH</name>